<dbReference type="AlphaFoldDB" id="A0A4Z2G2P6"/>
<reference evidence="2 3" key="1">
    <citation type="submission" date="2019-03" db="EMBL/GenBank/DDBJ databases">
        <title>First draft genome of Liparis tanakae, snailfish: a comprehensive survey of snailfish specific genes.</title>
        <authorList>
            <person name="Kim W."/>
            <person name="Song I."/>
            <person name="Jeong J.-H."/>
            <person name="Kim D."/>
            <person name="Kim S."/>
            <person name="Ryu S."/>
            <person name="Song J.Y."/>
            <person name="Lee S.K."/>
        </authorList>
    </citation>
    <scope>NUCLEOTIDE SEQUENCE [LARGE SCALE GENOMIC DNA]</scope>
    <source>
        <tissue evidence="2">Muscle</tissue>
    </source>
</reference>
<gene>
    <name evidence="2" type="ORF">EYF80_042041</name>
</gene>
<sequence>MSKEIPQSVPVNETGERALLFKTLHRGRGGGGLSAARERREGKKQKDQEQEERRKEAAEDLKRLRPDT</sequence>
<feature type="compositionally biased region" description="Basic and acidic residues" evidence="1">
    <location>
        <begin position="36"/>
        <end position="68"/>
    </location>
</feature>
<dbReference type="Proteomes" id="UP000314294">
    <property type="component" value="Unassembled WGS sequence"/>
</dbReference>
<comment type="caution">
    <text evidence="2">The sequence shown here is derived from an EMBL/GenBank/DDBJ whole genome shotgun (WGS) entry which is preliminary data.</text>
</comment>
<evidence type="ECO:0000313" key="2">
    <source>
        <dbReference type="EMBL" id="TNN47788.1"/>
    </source>
</evidence>
<evidence type="ECO:0000313" key="3">
    <source>
        <dbReference type="Proteomes" id="UP000314294"/>
    </source>
</evidence>
<evidence type="ECO:0000256" key="1">
    <source>
        <dbReference type="SAM" id="MobiDB-lite"/>
    </source>
</evidence>
<keyword evidence="3" id="KW-1185">Reference proteome</keyword>
<protein>
    <submittedName>
        <fullName evidence="2">Uncharacterized protein</fullName>
    </submittedName>
</protein>
<proteinExistence type="predicted"/>
<organism evidence="2 3">
    <name type="scientific">Liparis tanakae</name>
    <name type="common">Tanaka's snailfish</name>
    <dbReference type="NCBI Taxonomy" id="230148"/>
    <lineage>
        <taxon>Eukaryota</taxon>
        <taxon>Metazoa</taxon>
        <taxon>Chordata</taxon>
        <taxon>Craniata</taxon>
        <taxon>Vertebrata</taxon>
        <taxon>Euteleostomi</taxon>
        <taxon>Actinopterygii</taxon>
        <taxon>Neopterygii</taxon>
        <taxon>Teleostei</taxon>
        <taxon>Neoteleostei</taxon>
        <taxon>Acanthomorphata</taxon>
        <taxon>Eupercaria</taxon>
        <taxon>Perciformes</taxon>
        <taxon>Cottioidei</taxon>
        <taxon>Cottales</taxon>
        <taxon>Liparidae</taxon>
        <taxon>Liparis</taxon>
    </lineage>
</organism>
<accession>A0A4Z2G2P6</accession>
<name>A0A4Z2G2P6_9TELE</name>
<feature type="region of interest" description="Disordered" evidence="1">
    <location>
        <begin position="21"/>
        <end position="68"/>
    </location>
</feature>
<dbReference type="EMBL" id="SRLO01000725">
    <property type="protein sequence ID" value="TNN47788.1"/>
    <property type="molecule type" value="Genomic_DNA"/>
</dbReference>